<name>A0ABQ4X8L7_9ASTR</name>
<dbReference type="Proteomes" id="UP001151760">
    <property type="component" value="Unassembled WGS sequence"/>
</dbReference>
<reference evidence="2" key="1">
    <citation type="journal article" date="2022" name="Int. J. Mol. Sci.">
        <title>Draft Genome of Tanacetum Coccineum: Genomic Comparison of Closely Related Tanacetum-Family Plants.</title>
        <authorList>
            <person name="Yamashiro T."/>
            <person name="Shiraishi A."/>
            <person name="Nakayama K."/>
            <person name="Satake H."/>
        </authorList>
    </citation>
    <scope>NUCLEOTIDE SEQUENCE</scope>
</reference>
<evidence type="ECO:0000313" key="3">
    <source>
        <dbReference type="Proteomes" id="UP001151760"/>
    </source>
</evidence>
<feature type="transmembrane region" description="Helical" evidence="1">
    <location>
        <begin position="105"/>
        <end position="122"/>
    </location>
</feature>
<reference evidence="2" key="2">
    <citation type="submission" date="2022-01" db="EMBL/GenBank/DDBJ databases">
        <authorList>
            <person name="Yamashiro T."/>
            <person name="Shiraishi A."/>
            <person name="Satake H."/>
            <person name="Nakayama K."/>
        </authorList>
    </citation>
    <scope>NUCLEOTIDE SEQUENCE</scope>
</reference>
<evidence type="ECO:0000256" key="1">
    <source>
        <dbReference type="SAM" id="Phobius"/>
    </source>
</evidence>
<keyword evidence="1" id="KW-0812">Transmembrane</keyword>
<sequence>MGEALIVNRSQDSYYEDFLELIDLNKPLELRRDQVVNLGPTVEEGEVIDAPIEDIAKARNDDYEITNGIEDYPSFCDYDRKIHVNGAYNLRFSCMIGYKHVKSNFFHLLSIIIMYKSFYNSIMIDKLVFKWKNVVGAFMNVPIFVGTFYVVTDFVVMENMDAYRNKEMGDVIVGKEFCKEIRVKEKCFEGMITIYNANDEVTYKMVRSHPRFKYLTNEQCNKIRTLLKVSACDKLEGISHLYQKLRKLYKGVLNLGLEYIKDEKVEEWLTRGHISAHEME</sequence>
<dbReference type="EMBL" id="BQNB010009302">
    <property type="protein sequence ID" value="GJS61603.1"/>
    <property type="molecule type" value="Genomic_DNA"/>
</dbReference>
<keyword evidence="3" id="KW-1185">Reference proteome</keyword>
<gene>
    <name evidence="2" type="ORF">Tco_0656387</name>
</gene>
<organism evidence="2 3">
    <name type="scientific">Tanacetum coccineum</name>
    <dbReference type="NCBI Taxonomy" id="301880"/>
    <lineage>
        <taxon>Eukaryota</taxon>
        <taxon>Viridiplantae</taxon>
        <taxon>Streptophyta</taxon>
        <taxon>Embryophyta</taxon>
        <taxon>Tracheophyta</taxon>
        <taxon>Spermatophyta</taxon>
        <taxon>Magnoliopsida</taxon>
        <taxon>eudicotyledons</taxon>
        <taxon>Gunneridae</taxon>
        <taxon>Pentapetalae</taxon>
        <taxon>asterids</taxon>
        <taxon>campanulids</taxon>
        <taxon>Asterales</taxon>
        <taxon>Asteraceae</taxon>
        <taxon>Asteroideae</taxon>
        <taxon>Anthemideae</taxon>
        <taxon>Anthemidinae</taxon>
        <taxon>Tanacetum</taxon>
    </lineage>
</organism>
<accession>A0ABQ4X8L7</accession>
<proteinExistence type="predicted"/>
<protein>
    <submittedName>
        <fullName evidence="2">Uncharacterized protein</fullName>
    </submittedName>
</protein>
<keyword evidence="1" id="KW-0472">Membrane</keyword>
<comment type="caution">
    <text evidence="2">The sequence shown here is derived from an EMBL/GenBank/DDBJ whole genome shotgun (WGS) entry which is preliminary data.</text>
</comment>
<evidence type="ECO:0000313" key="2">
    <source>
        <dbReference type="EMBL" id="GJS61603.1"/>
    </source>
</evidence>
<feature type="transmembrane region" description="Helical" evidence="1">
    <location>
        <begin position="134"/>
        <end position="156"/>
    </location>
</feature>
<keyword evidence="1" id="KW-1133">Transmembrane helix</keyword>